<evidence type="ECO:0000313" key="1">
    <source>
        <dbReference type="EMBL" id="HAT3581609.1"/>
    </source>
</evidence>
<sequence length="350" mass="40818">MTSTRSLFLVVITLLINSAHDGAIDIACSITPSLLPRSELWTVKHSWIMQRNAITPETHIIESDENLINLIIHAWQGDKNAMIQYARIQFLVNDNAFLEDFYKQNAHRIVNRYGHRLKRPDIFNMDYSEFITTLAEMRYPLAARLATGRLKWTAGTTYTKFNPLTHENRNKLIRYMRYAIEGGYHEHSSLADNILFPSGFAFKNSYFSELNSLQDRVTNLSQEELMESFSAYKMSALHDSQYAQIRISEFYLYGAGIEQNLEQAYAWSLVAQMSYRNYQQNYADQYRSESENEEIYDNFNKTIRVKLKEKGLSPAQKEKGLKIALQIKDNILEGDYYTWRSEHDPILPEP</sequence>
<comment type="caution">
    <text evidence="1">The sequence shown here is derived from an EMBL/GenBank/DDBJ whole genome shotgun (WGS) entry which is preliminary data.</text>
</comment>
<dbReference type="AlphaFoldDB" id="A0A9P3T6G6"/>
<dbReference type="InterPro" id="IPR011990">
    <property type="entry name" value="TPR-like_helical_dom_sf"/>
</dbReference>
<dbReference type="EMBL" id="DACSUM010000012">
    <property type="protein sequence ID" value="HAT3581609.1"/>
    <property type="molecule type" value="Genomic_DNA"/>
</dbReference>
<evidence type="ECO:0000313" key="2">
    <source>
        <dbReference type="Proteomes" id="UP000867740"/>
    </source>
</evidence>
<dbReference type="Proteomes" id="UP000867740">
    <property type="component" value="Unassembled WGS sequence"/>
</dbReference>
<name>A0A9P3T6G6_KLUIN</name>
<proteinExistence type="predicted"/>
<reference evidence="1" key="2">
    <citation type="submission" date="2020-10" db="EMBL/GenBank/DDBJ databases">
        <authorList>
            <consortium name="NCBI Pathogen Detection Project"/>
        </authorList>
    </citation>
    <scope>NUCLEOTIDE SEQUENCE</scope>
    <source>
        <strain evidence="1">CAVp300</strain>
    </source>
</reference>
<dbReference type="Gene3D" id="1.25.40.10">
    <property type="entry name" value="Tetratricopeptide repeat domain"/>
    <property type="match status" value="1"/>
</dbReference>
<reference evidence="1" key="1">
    <citation type="journal article" date="2018" name="Genome Biol.">
        <title>SKESA: strategic k-mer extension for scrupulous assemblies.</title>
        <authorList>
            <person name="Souvorov A."/>
            <person name="Agarwala R."/>
            <person name="Lipman D.J."/>
        </authorList>
    </citation>
    <scope>NUCLEOTIDE SEQUENCE</scope>
    <source>
        <strain evidence="1">CAVp300</strain>
    </source>
</reference>
<protein>
    <submittedName>
        <fullName evidence="1">SEL1-like repeat protein</fullName>
    </submittedName>
</protein>
<dbReference type="RefSeq" id="WP_139153687.1">
    <property type="nucleotide sequence ID" value="NZ_CABMNU010000005.1"/>
</dbReference>
<organism evidence="1 2">
    <name type="scientific">Kluyvera intermedia</name>
    <name type="common">Enterobacter intermedius</name>
    <dbReference type="NCBI Taxonomy" id="61648"/>
    <lineage>
        <taxon>Bacteria</taxon>
        <taxon>Pseudomonadati</taxon>
        <taxon>Pseudomonadota</taxon>
        <taxon>Gammaproteobacteria</taxon>
        <taxon>Enterobacterales</taxon>
        <taxon>Enterobacteriaceae</taxon>
        <taxon>Kluyvera</taxon>
    </lineage>
</organism>
<gene>
    <name evidence="1" type="ORF">I8531_001900</name>
</gene>
<accession>A0A9P3T6G6</accession>